<evidence type="ECO:0000256" key="8">
    <source>
        <dbReference type="ARBA" id="ARBA00023012"/>
    </source>
</evidence>
<dbReference type="InterPro" id="IPR003661">
    <property type="entry name" value="HisK_dim/P_dom"/>
</dbReference>
<keyword evidence="3" id="KW-0597">Phosphoprotein</keyword>
<organism evidence="11 12">
    <name type="scientific">Salinivirga cyanobacteriivorans</name>
    <dbReference type="NCBI Taxonomy" id="1307839"/>
    <lineage>
        <taxon>Bacteria</taxon>
        <taxon>Pseudomonadati</taxon>
        <taxon>Bacteroidota</taxon>
        <taxon>Bacteroidia</taxon>
        <taxon>Bacteroidales</taxon>
        <taxon>Salinivirgaceae</taxon>
        <taxon>Salinivirga</taxon>
    </lineage>
</organism>
<keyword evidence="5" id="KW-0547">Nucleotide-binding</keyword>
<dbReference type="InterPro" id="IPR003594">
    <property type="entry name" value="HATPase_dom"/>
</dbReference>
<dbReference type="PANTHER" id="PTHR42878:SF7">
    <property type="entry name" value="SENSOR HISTIDINE KINASE GLRK"/>
    <property type="match status" value="1"/>
</dbReference>
<dbReference type="AlphaFoldDB" id="A0A0S2I2G0"/>
<evidence type="ECO:0000256" key="5">
    <source>
        <dbReference type="ARBA" id="ARBA00022741"/>
    </source>
</evidence>
<dbReference type="STRING" id="1307839.L21SP5_02890"/>
<dbReference type="GO" id="GO:0030295">
    <property type="term" value="F:protein kinase activator activity"/>
    <property type="evidence" value="ECO:0007669"/>
    <property type="project" value="TreeGrafter"/>
</dbReference>
<keyword evidence="4 11" id="KW-0808">Transferase</keyword>
<dbReference type="InterPro" id="IPR036890">
    <property type="entry name" value="HATPase_C_sf"/>
</dbReference>
<evidence type="ECO:0000256" key="1">
    <source>
        <dbReference type="ARBA" id="ARBA00000085"/>
    </source>
</evidence>
<dbReference type="SMART" id="SM00387">
    <property type="entry name" value="HATPase_c"/>
    <property type="match status" value="1"/>
</dbReference>
<dbReference type="EMBL" id="CP013118">
    <property type="protein sequence ID" value="ALO16510.1"/>
    <property type="molecule type" value="Genomic_DNA"/>
</dbReference>
<keyword evidence="9" id="KW-1133">Transmembrane helix</keyword>
<dbReference type="InterPro" id="IPR029150">
    <property type="entry name" value="dCache_3"/>
</dbReference>
<dbReference type="GO" id="GO:0000156">
    <property type="term" value="F:phosphorelay response regulator activity"/>
    <property type="evidence" value="ECO:0007669"/>
    <property type="project" value="TreeGrafter"/>
</dbReference>
<evidence type="ECO:0000256" key="9">
    <source>
        <dbReference type="SAM" id="Phobius"/>
    </source>
</evidence>
<gene>
    <name evidence="11" type="primary">kinD</name>
    <name evidence="11" type="ORF">L21SP5_02890</name>
</gene>
<dbReference type="GO" id="GO:0007234">
    <property type="term" value="P:osmosensory signaling via phosphorelay pathway"/>
    <property type="evidence" value="ECO:0007669"/>
    <property type="project" value="TreeGrafter"/>
</dbReference>
<comment type="catalytic activity">
    <reaction evidence="1">
        <text>ATP + protein L-histidine = ADP + protein N-phospho-L-histidine.</text>
        <dbReference type="EC" id="2.7.13.3"/>
    </reaction>
</comment>
<dbReference type="RefSeq" id="WP_169792615.1">
    <property type="nucleotide sequence ID" value="NZ_CP013118.1"/>
</dbReference>
<name>A0A0S2I2G0_9BACT</name>
<dbReference type="InterPro" id="IPR050351">
    <property type="entry name" value="BphY/WalK/GraS-like"/>
</dbReference>
<keyword evidence="9" id="KW-0812">Transmembrane</keyword>
<accession>A0A0S2I2G0</accession>
<evidence type="ECO:0000256" key="4">
    <source>
        <dbReference type="ARBA" id="ARBA00022679"/>
    </source>
</evidence>
<evidence type="ECO:0000256" key="2">
    <source>
        <dbReference type="ARBA" id="ARBA00012438"/>
    </source>
</evidence>
<evidence type="ECO:0000256" key="3">
    <source>
        <dbReference type="ARBA" id="ARBA00022553"/>
    </source>
</evidence>
<dbReference type="KEGG" id="blq:L21SP5_02890"/>
<evidence type="ECO:0000313" key="12">
    <source>
        <dbReference type="Proteomes" id="UP000064893"/>
    </source>
</evidence>
<dbReference type="GO" id="GO:0000155">
    <property type="term" value="F:phosphorelay sensor kinase activity"/>
    <property type="evidence" value="ECO:0007669"/>
    <property type="project" value="InterPro"/>
</dbReference>
<proteinExistence type="predicted"/>
<protein>
    <recommendedName>
        <fullName evidence="2">histidine kinase</fullName>
        <ecNumber evidence="2">2.7.13.3</ecNumber>
    </recommendedName>
</protein>
<dbReference type="InterPro" id="IPR036097">
    <property type="entry name" value="HisK_dim/P_sf"/>
</dbReference>
<dbReference type="CDD" id="cd00082">
    <property type="entry name" value="HisKA"/>
    <property type="match status" value="1"/>
</dbReference>
<dbReference type="Gene3D" id="1.10.287.130">
    <property type="match status" value="1"/>
</dbReference>
<dbReference type="Pfam" id="PF02518">
    <property type="entry name" value="HATPase_c"/>
    <property type="match status" value="1"/>
</dbReference>
<keyword evidence="12" id="KW-1185">Reference proteome</keyword>
<dbReference type="Pfam" id="PF14827">
    <property type="entry name" value="dCache_3"/>
    <property type="match status" value="1"/>
</dbReference>
<dbReference type="SUPFAM" id="SSF47384">
    <property type="entry name" value="Homodimeric domain of signal transducing histidine kinase"/>
    <property type="match status" value="1"/>
</dbReference>
<evidence type="ECO:0000256" key="6">
    <source>
        <dbReference type="ARBA" id="ARBA00022777"/>
    </source>
</evidence>
<dbReference type="PROSITE" id="PS50109">
    <property type="entry name" value="HIS_KIN"/>
    <property type="match status" value="1"/>
</dbReference>
<dbReference type="Proteomes" id="UP000064893">
    <property type="component" value="Chromosome"/>
</dbReference>
<reference evidence="11 12" key="1">
    <citation type="submission" date="2015-11" db="EMBL/GenBank/DDBJ databases">
        <title>Description and complete genome sequence of a novel strain predominating in hypersaline microbial mats and representing a new family of the Bacteriodetes phylum.</title>
        <authorList>
            <person name="Spring S."/>
            <person name="Bunk B."/>
            <person name="Sproer C."/>
            <person name="Klenk H.-P."/>
        </authorList>
    </citation>
    <scope>NUCLEOTIDE SEQUENCE [LARGE SCALE GENOMIC DNA]</scope>
    <source>
        <strain evidence="11 12">L21-Spi-D4</strain>
    </source>
</reference>
<dbReference type="GO" id="GO:0005524">
    <property type="term" value="F:ATP binding"/>
    <property type="evidence" value="ECO:0007669"/>
    <property type="project" value="UniProtKB-KW"/>
</dbReference>
<feature type="transmembrane region" description="Helical" evidence="9">
    <location>
        <begin position="317"/>
        <end position="339"/>
    </location>
</feature>
<keyword evidence="7" id="KW-0067">ATP-binding</keyword>
<dbReference type="SUPFAM" id="SSF55874">
    <property type="entry name" value="ATPase domain of HSP90 chaperone/DNA topoisomerase II/histidine kinase"/>
    <property type="match status" value="1"/>
</dbReference>
<evidence type="ECO:0000256" key="7">
    <source>
        <dbReference type="ARBA" id="ARBA00022840"/>
    </source>
</evidence>
<keyword evidence="6 11" id="KW-0418">Kinase</keyword>
<keyword evidence="9" id="KW-0472">Membrane</keyword>
<feature type="transmembrane region" description="Helical" evidence="9">
    <location>
        <begin position="6"/>
        <end position="26"/>
    </location>
</feature>
<keyword evidence="8" id="KW-0902">Two-component regulatory system</keyword>
<evidence type="ECO:0000313" key="11">
    <source>
        <dbReference type="EMBL" id="ALO16510.1"/>
    </source>
</evidence>
<dbReference type="EC" id="2.7.13.3" evidence="2"/>
<dbReference type="Gene3D" id="3.30.565.10">
    <property type="entry name" value="Histidine kinase-like ATPase, C-terminal domain"/>
    <property type="match status" value="1"/>
</dbReference>
<dbReference type="InterPro" id="IPR005467">
    <property type="entry name" value="His_kinase_dom"/>
</dbReference>
<dbReference type="InterPro" id="IPR004358">
    <property type="entry name" value="Sig_transdc_His_kin-like_C"/>
</dbReference>
<dbReference type="PATRIC" id="fig|1307839.3.peg.3035"/>
<dbReference type="PRINTS" id="PR00344">
    <property type="entry name" value="BCTRLSENSOR"/>
</dbReference>
<dbReference type="PANTHER" id="PTHR42878">
    <property type="entry name" value="TWO-COMPONENT HISTIDINE KINASE"/>
    <property type="match status" value="1"/>
</dbReference>
<sequence length="585" mass="67166">MNKPITYFPAIAAVTIIAGAMAYWVVVNNNQKSAQNDKELLKRARTNYKSVINGINKSADLFYRQVVNQPEVLQIMEKAASVYGDNRDAYRGQLYQKLLPHYEDLKEIGFRQLHFHLPNGTSFLRFHRPSKFGDNLKPFRYSVKRTNETLEPTSGFEEGRIFNGYRFVFPLLKEEKHIGSVEVSSSFLQVSQDLENLEKSYSNVILKKSVIESKLFDDERKNYKVFDLQQSYVWDRNIIETTAGKADFEFLRSLIAQAPDKALKAINKNFASLTNINFEDQNFAFIVFPVPNIQGTHVASLLIAYPNSYTMQLKKELNVRLAILIFLYLLIMFAFIVIIRRDKRILKTTRQLQKSQLDLAEADEVKAKLFEIITHDMRNHFSAVNGFSDLLNRKFYGDQPQMDKLLNGLKDSIHLTNSLMNNLFVWSRIQIGKIDYKPELFEATKWVEKLIEKFATIMERKQVTLVNETHGPVYIYGDKDMIAYIINNVLHNAIKYSGKGSEIKINITDDTKKSVIVVQDQGRGMTQQKVEKILSKENWSGSKEGNDIGLGLLITRRLINYHEGAINIESEAGVGTNVTVTIPKK</sequence>
<feature type="domain" description="Histidine kinase" evidence="10">
    <location>
        <begin position="372"/>
        <end position="585"/>
    </location>
</feature>
<evidence type="ECO:0000259" key="10">
    <source>
        <dbReference type="PROSITE" id="PS50109"/>
    </source>
</evidence>